<keyword evidence="15" id="KW-1185">Reference proteome</keyword>
<evidence type="ECO:0000256" key="10">
    <source>
        <dbReference type="ARBA" id="ARBA00060965"/>
    </source>
</evidence>
<keyword evidence="7 11" id="KW-0648">Protein biosynthesis</keyword>
<dbReference type="InterPro" id="IPR001412">
    <property type="entry name" value="aa-tRNA-synth_I_CS"/>
</dbReference>
<evidence type="ECO:0000256" key="6">
    <source>
        <dbReference type="ARBA" id="ARBA00022884"/>
    </source>
</evidence>
<feature type="binding site" evidence="11">
    <location>
        <position position="218"/>
    </location>
    <ligand>
        <name>L-tyrosine</name>
        <dbReference type="ChEBI" id="CHEBI:58315"/>
    </ligand>
</feature>
<evidence type="ECO:0000256" key="5">
    <source>
        <dbReference type="ARBA" id="ARBA00022840"/>
    </source>
</evidence>
<evidence type="ECO:0000256" key="7">
    <source>
        <dbReference type="ARBA" id="ARBA00022917"/>
    </source>
</evidence>
<gene>
    <name evidence="11" type="primary">tyrS</name>
    <name evidence="14" type="ORF">HMPREF9244_00894</name>
</gene>
<comment type="similarity">
    <text evidence="10 11">Belongs to the class-I aminoacyl-tRNA synthetase family. TyrS type 1 subfamily.</text>
</comment>
<dbReference type="PROSITE" id="PS00178">
    <property type="entry name" value="AA_TRNA_LIGASE_I"/>
    <property type="match status" value="1"/>
</dbReference>
<dbReference type="SMART" id="SM00363">
    <property type="entry name" value="S4"/>
    <property type="match status" value="1"/>
</dbReference>
<evidence type="ECO:0000256" key="9">
    <source>
        <dbReference type="ARBA" id="ARBA00048248"/>
    </source>
</evidence>
<dbReference type="PANTHER" id="PTHR11766:SF0">
    <property type="entry name" value="TYROSINE--TRNA LIGASE, MITOCHONDRIAL"/>
    <property type="match status" value="1"/>
</dbReference>
<dbReference type="HOGENOM" id="CLU_024003_0_2_11"/>
<dbReference type="SUPFAM" id="SSF52374">
    <property type="entry name" value="Nucleotidylyl transferase"/>
    <property type="match status" value="1"/>
</dbReference>
<keyword evidence="3 11" id="KW-0436">Ligase</keyword>
<dbReference type="PROSITE" id="PS50889">
    <property type="entry name" value="S4"/>
    <property type="match status" value="1"/>
</dbReference>
<evidence type="ECO:0000256" key="4">
    <source>
        <dbReference type="ARBA" id="ARBA00022741"/>
    </source>
</evidence>
<dbReference type="InterPro" id="IPR054608">
    <property type="entry name" value="SYY-like_C"/>
</dbReference>
<dbReference type="STRING" id="419015.HMPREF3214_00647"/>
<dbReference type="InterPro" id="IPR014729">
    <property type="entry name" value="Rossmann-like_a/b/a_fold"/>
</dbReference>
<dbReference type="PANTHER" id="PTHR11766">
    <property type="entry name" value="TYROSYL-TRNA SYNTHETASE"/>
    <property type="match status" value="1"/>
</dbReference>
<evidence type="ECO:0000256" key="2">
    <source>
        <dbReference type="ARBA" id="ARBA00022490"/>
    </source>
</evidence>
<evidence type="ECO:0000313" key="14">
    <source>
        <dbReference type="EMBL" id="ERH30946.1"/>
    </source>
</evidence>
<dbReference type="GO" id="GO:0005829">
    <property type="term" value="C:cytosol"/>
    <property type="evidence" value="ECO:0007669"/>
    <property type="project" value="TreeGrafter"/>
</dbReference>
<dbReference type="InterPro" id="IPR024088">
    <property type="entry name" value="Tyr-tRNA-ligase_bac-type"/>
</dbReference>
<dbReference type="GO" id="GO:0004831">
    <property type="term" value="F:tyrosine-tRNA ligase activity"/>
    <property type="evidence" value="ECO:0007669"/>
    <property type="project" value="UniProtKB-UniRule"/>
</dbReference>
<feature type="binding site" evidence="11">
    <location>
        <position position="222"/>
    </location>
    <ligand>
        <name>L-tyrosine</name>
        <dbReference type="ChEBI" id="CHEBI:58315"/>
    </ligand>
</feature>
<evidence type="ECO:0000313" key="15">
    <source>
        <dbReference type="Proteomes" id="UP000016519"/>
    </source>
</evidence>
<dbReference type="Pfam" id="PF00579">
    <property type="entry name" value="tRNA-synt_1b"/>
    <property type="match status" value="1"/>
</dbReference>
<protein>
    <recommendedName>
        <fullName evidence="11">Tyrosine--tRNA ligase</fullName>
        <ecNumber evidence="11">6.1.1.1</ecNumber>
    </recommendedName>
    <alternativeName>
        <fullName evidence="11">Tyrosyl-tRNA synthetase</fullName>
        <shortName evidence="11">TyrRS</shortName>
    </alternativeName>
</protein>
<comment type="subcellular location">
    <subcellularLocation>
        <location evidence="1 11">Cytoplasm</location>
    </subcellularLocation>
</comment>
<keyword evidence="8 11" id="KW-0030">Aminoacyl-tRNA synthetase</keyword>
<keyword evidence="5 11" id="KW-0067">ATP-binding</keyword>
<dbReference type="PATRIC" id="fig|1321816.3.peg.796"/>
<feature type="binding site" evidence="11">
    <location>
        <position position="83"/>
    </location>
    <ligand>
        <name>L-tyrosine</name>
        <dbReference type="ChEBI" id="CHEBI:58315"/>
    </ligand>
</feature>
<comment type="function">
    <text evidence="11">Catalyzes the attachment of tyrosine to tRNA(Tyr) in a two-step reaction: tyrosine is first activated by ATP to form Tyr-AMP and then transferred to the acceptor end of tRNA(Tyr).</text>
</comment>
<feature type="short sequence motif" description="'HIGH' region" evidence="11">
    <location>
        <begin position="88"/>
        <end position="97"/>
    </location>
</feature>
<dbReference type="AlphaFoldDB" id="U1RAA8"/>
<accession>U1RAA8</accession>
<comment type="caution">
    <text evidence="14">The sequence shown here is derived from an EMBL/GenBank/DDBJ whole genome shotgun (WGS) entry which is preliminary data.</text>
</comment>
<evidence type="ECO:0000259" key="13">
    <source>
        <dbReference type="SMART" id="SM00363"/>
    </source>
</evidence>
<dbReference type="PRINTS" id="PR01040">
    <property type="entry name" value="TRNASYNTHTYR"/>
</dbReference>
<dbReference type="GO" id="GO:0006437">
    <property type="term" value="P:tyrosyl-tRNA aminoacylation"/>
    <property type="evidence" value="ECO:0007669"/>
    <property type="project" value="UniProtKB-UniRule"/>
</dbReference>
<evidence type="ECO:0000256" key="1">
    <source>
        <dbReference type="ARBA" id="ARBA00004496"/>
    </source>
</evidence>
<proteinExistence type="inferred from homology"/>
<dbReference type="GO" id="GO:0042803">
    <property type="term" value="F:protein homodimerization activity"/>
    <property type="evidence" value="ECO:0007669"/>
    <property type="project" value="UniProtKB-ARBA"/>
</dbReference>
<dbReference type="InterPro" id="IPR002305">
    <property type="entry name" value="aa-tRNA-synth_Ic"/>
</dbReference>
<dbReference type="FunFam" id="3.40.50.620:FF:000008">
    <property type="entry name" value="Tyrosine--tRNA ligase"/>
    <property type="match status" value="1"/>
</dbReference>
<dbReference type="CDD" id="cd00805">
    <property type="entry name" value="TyrRS_core"/>
    <property type="match status" value="1"/>
</dbReference>
<comment type="catalytic activity">
    <reaction evidence="9 11">
        <text>tRNA(Tyr) + L-tyrosine + ATP = L-tyrosyl-tRNA(Tyr) + AMP + diphosphate + H(+)</text>
        <dbReference type="Rhea" id="RHEA:10220"/>
        <dbReference type="Rhea" id="RHEA-COMP:9706"/>
        <dbReference type="Rhea" id="RHEA-COMP:9707"/>
        <dbReference type="ChEBI" id="CHEBI:15378"/>
        <dbReference type="ChEBI" id="CHEBI:30616"/>
        <dbReference type="ChEBI" id="CHEBI:33019"/>
        <dbReference type="ChEBI" id="CHEBI:58315"/>
        <dbReference type="ChEBI" id="CHEBI:78442"/>
        <dbReference type="ChEBI" id="CHEBI:78536"/>
        <dbReference type="ChEBI" id="CHEBI:456215"/>
        <dbReference type="EC" id="6.1.1.1"/>
    </reaction>
</comment>
<dbReference type="Pfam" id="PF22421">
    <property type="entry name" value="SYY_C-terminal"/>
    <property type="match status" value="1"/>
</dbReference>
<dbReference type="EMBL" id="AWSI01000021">
    <property type="protein sequence ID" value="ERH30946.1"/>
    <property type="molecule type" value="Genomic_DNA"/>
</dbReference>
<keyword evidence="4 11" id="KW-0547">Nucleotide-binding</keyword>
<keyword evidence="6 12" id="KW-0694">RNA-binding</keyword>
<evidence type="ECO:0000256" key="3">
    <source>
        <dbReference type="ARBA" id="ARBA00022598"/>
    </source>
</evidence>
<dbReference type="CDD" id="cd00165">
    <property type="entry name" value="S4"/>
    <property type="match status" value="1"/>
</dbReference>
<dbReference type="EC" id="6.1.1.1" evidence="11"/>
<reference evidence="14 15" key="1">
    <citation type="submission" date="2013-08" db="EMBL/GenBank/DDBJ databases">
        <authorList>
            <person name="Weinstock G."/>
            <person name="Sodergren E."/>
            <person name="Wylie T."/>
            <person name="Fulton L."/>
            <person name="Fulton R."/>
            <person name="Fronick C."/>
            <person name="O'Laughlin M."/>
            <person name="Godfrey J."/>
            <person name="Miner T."/>
            <person name="Herter B."/>
            <person name="Appelbaum E."/>
            <person name="Cordes M."/>
            <person name="Lek S."/>
            <person name="Wollam A."/>
            <person name="Pepin K.H."/>
            <person name="Palsikar V.B."/>
            <person name="Mitreva M."/>
            <person name="Wilson R.K."/>
        </authorList>
    </citation>
    <scope>NUCLEOTIDE SEQUENCE [LARGE SCALE GENOMIC DNA]</scope>
    <source>
        <strain evidence="14 15">F0580</strain>
    </source>
</reference>
<dbReference type="Proteomes" id="UP000016519">
    <property type="component" value="Unassembled WGS sequence"/>
</dbReference>
<dbReference type="InterPro" id="IPR024107">
    <property type="entry name" value="Tyr-tRNA-ligase_bac_1"/>
</dbReference>
<name>U1RAA8_9BIFI</name>
<dbReference type="InterPro" id="IPR002307">
    <property type="entry name" value="Tyr-tRNA-ligase"/>
</dbReference>
<organism evidence="14 15">
    <name type="scientific">Alloscardovia omnicolens F0580</name>
    <dbReference type="NCBI Taxonomy" id="1321816"/>
    <lineage>
        <taxon>Bacteria</taxon>
        <taxon>Bacillati</taxon>
        <taxon>Actinomycetota</taxon>
        <taxon>Actinomycetes</taxon>
        <taxon>Bifidobacteriales</taxon>
        <taxon>Bifidobacteriaceae</taxon>
        <taxon>Alloscardovia</taxon>
    </lineage>
</organism>
<feature type="binding site" evidence="11">
    <location>
        <position position="281"/>
    </location>
    <ligand>
        <name>ATP</name>
        <dbReference type="ChEBI" id="CHEBI:30616"/>
    </ligand>
</feature>
<feature type="domain" description="RNA-binding S4" evidence="13">
    <location>
        <begin position="410"/>
        <end position="471"/>
    </location>
</feature>
<keyword evidence="2 11" id="KW-0963">Cytoplasm</keyword>
<sequence length="476" mass="53107">MLKVWLLWETRGYGFTPFMEQSNSVFSVGYDVEDYFPMAQVRTYKEAGFNTLLEELEWRGLINQSTDREQLAEALNSEPITYYCGFDPTAASIHIGNLVQVLMMRHLQEAGHHPIALVGGATGLIGDPRQSGERVLNSKEIVATWTERLRNQISRFLVTDGDNPVRFVSNYDWTAQMNVIDFLRDVGKNFRLGTMLAKDTVARRLNSEEGISFTEFSYQVLQGNDFLYLYDNFGVTLQTGGADQWGNLTSGLDLIRKVRGESVHVLTSPIITDSQGKKFGKSEGGAIWLDASMFSPYKFYQFWFNQPDTEVIKLLKFFTFLPKEEIERLEQEVESNPGAREAQRTLAWEVTSFVHGDKAAQGAIDASAALFGRGELTDLDEDTLEAALEGVKIDGEDGQKIFASAQPGMRVVEAGVASGLFKSISEARKTIAGGGVYVNNQRVEDPEAVLSSEDFLFNRFALVRRGKKALGAVEAQ</sequence>
<dbReference type="HAMAP" id="MF_02006">
    <property type="entry name" value="Tyr_tRNA_synth_type1"/>
    <property type="match status" value="1"/>
</dbReference>
<evidence type="ECO:0000256" key="12">
    <source>
        <dbReference type="PROSITE-ProRule" id="PRU00182"/>
    </source>
</evidence>
<dbReference type="Gene3D" id="3.40.50.620">
    <property type="entry name" value="HUPs"/>
    <property type="match status" value="1"/>
</dbReference>
<dbReference type="InterPro" id="IPR036986">
    <property type="entry name" value="S4_RNA-bd_sf"/>
</dbReference>
<dbReference type="FunFam" id="1.10.240.10:FF:000001">
    <property type="entry name" value="Tyrosine--tRNA ligase"/>
    <property type="match status" value="1"/>
</dbReference>
<dbReference type="InterPro" id="IPR002942">
    <property type="entry name" value="S4_RNA-bd"/>
</dbReference>
<dbReference type="SUPFAM" id="SSF55174">
    <property type="entry name" value="Alpha-L RNA-binding motif"/>
    <property type="match status" value="1"/>
</dbReference>
<dbReference type="GO" id="GO:0003723">
    <property type="term" value="F:RNA binding"/>
    <property type="evidence" value="ECO:0007669"/>
    <property type="project" value="UniProtKB-KW"/>
</dbReference>
<dbReference type="NCBIfam" id="TIGR00234">
    <property type="entry name" value="tyrS"/>
    <property type="match status" value="1"/>
</dbReference>
<dbReference type="Gene3D" id="1.10.240.10">
    <property type="entry name" value="Tyrosyl-Transfer RNA Synthetase"/>
    <property type="match status" value="1"/>
</dbReference>
<dbReference type="Gene3D" id="3.10.290.10">
    <property type="entry name" value="RNA-binding S4 domain"/>
    <property type="match status" value="1"/>
</dbReference>
<evidence type="ECO:0000256" key="8">
    <source>
        <dbReference type="ARBA" id="ARBA00023146"/>
    </source>
</evidence>
<dbReference type="GO" id="GO:0005524">
    <property type="term" value="F:ATP binding"/>
    <property type="evidence" value="ECO:0007669"/>
    <property type="project" value="UniProtKB-UniRule"/>
</dbReference>
<comment type="subunit">
    <text evidence="11">Homodimer.</text>
</comment>
<evidence type="ECO:0000256" key="11">
    <source>
        <dbReference type="HAMAP-Rule" id="MF_02006"/>
    </source>
</evidence>
<feature type="short sequence motif" description="'KMSKS' region" evidence="11">
    <location>
        <begin position="278"/>
        <end position="282"/>
    </location>
</feature>